<evidence type="ECO:0000256" key="1">
    <source>
        <dbReference type="ARBA" id="ARBA00023157"/>
    </source>
</evidence>
<keyword evidence="1" id="KW-1015">Disulfide bond</keyword>
<reference evidence="2" key="1">
    <citation type="submission" date="2021-02" db="EMBL/GenBank/DDBJ databases">
        <authorList>
            <person name="Nowell W R."/>
        </authorList>
    </citation>
    <scope>NUCLEOTIDE SEQUENCE</scope>
</reference>
<dbReference type="InterPro" id="IPR036055">
    <property type="entry name" value="LDL_receptor-like_sf"/>
</dbReference>
<feature type="non-terminal residue" evidence="2">
    <location>
        <position position="1"/>
    </location>
</feature>
<proteinExistence type="predicted"/>
<protein>
    <submittedName>
        <fullName evidence="2">Uncharacterized protein</fullName>
    </submittedName>
</protein>
<dbReference type="EMBL" id="CAJOAZ010021887">
    <property type="protein sequence ID" value="CAF4360464.1"/>
    <property type="molecule type" value="Genomic_DNA"/>
</dbReference>
<dbReference type="AlphaFoldDB" id="A0A820LNX6"/>
<evidence type="ECO:0000313" key="3">
    <source>
        <dbReference type="Proteomes" id="UP000663844"/>
    </source>
</evidence>
<feature type="non-terminal residue" evidence="2">
    <location>
        <position position="67"/>
    </location>
</feature>
<dbReference type="Proteomes" id="UP000663844">
    <property type="component" value="Unassembled WGS sequence"/>
</dbReference>
<sequence length="67" mass="7842">MNSSVSILKPDKDYPGVYCYSIKETYLINEQNETECEYWACNNLHTRCNCFWNCDDGTDEFHCDASL</sequence>
<comment type="caution">
    <text evidence="2">The sequence shown here is derived from an EMBL/GenBank/DDBJ whole genome shotgun (WGS) entry which is preliminary data.</text>
</comment>
<organism evidence="2 3">
    <name type="scientific">Adineta steineri</name>
    <dbReference type="NCBI Taxonomy" id="433720"/>
    <lineage>
        <taxon>Eukaryota</taxon>
        <taxon>Metazoa</taxon>
        <taxon>Spiralia</taxon>
        <taxon>Gnathifera</taxon>
        <taxon>Rotifera</taxon>
        <taxon>Eurotatoria</taxon>
        <taxon>Bdelloidea</taxon>
        <taxon>Adinetida</taxon>
        <taxon>Adinetidae</taxon>
        <taxon>Adineta</taxon>
    </lineage>
</organism>
<evidence type="ECO:0000313" key="2">
    <source>
        <dbReference type="EMBL" id="CAF4360464.1"/>
    </source>
</evidence>
<gene>
    <name evidence="2" type="ORF">OXD698_LOCUS49277</name>
</gene>
<dbReference type="SUPFAM" id="SSF57424">
    <property type="entry name" value="LDL receptor-like module"/>
    <property type="match status" value="1"/>
</dbReference>
<accession>A0A820LNX6</accession>
<name>A0A820LNX6_9BILA</name>